<comment type="caution">
    <text evidence="1">The sequence shown here is derived from an EMBL/GenBank/DDBJ whole genome shotgun (WGS) entry which is preliminary data.</text>
</comment>
<name>A0ACB8YT85_CICIN</name>
<sequence length="234" mass="26695">MGQKFPGVKSKFDTVVELELSLIWNFLRNSEFELQGIAMGSGQWSVEQRAPLRNESLVSGYVPETGGLSIIVLGASGYLAKKKTFPGLFHLYRQGFIQSQDVHIFGYLTPCKGCKRSHEEDVSQFLQLIKYVSGAYDIEEGFRSLDKEISEYEFSKTVYKDHQGDSSTLLFLHLFIHLSFIYSADLGGWTRIVIEKPFGRDLESAEELSAQIGEFFDEPQIYHPFFLPLWNHCV</sequence>
<evidence type="ECO:0000313" key="1">
    <source>
        <dbReference type="EMBL" id="KAI3688942.1"/>
    </source>
</evidence>
<dbReference type="EMBL" id="CM042017">
    <property type="protein sequence ID" value="KAI3688942.1"/>
    <property type="molecule type" value="Genomic_DNA"/>
</dbReference>
<keyword evidence="2" id="KW-1185">Reference proteome</keyword>
<reference evidence="2" key="1">
    <citation type="journal article" date="2022" name="Mol. Ecol. Resour.">
        <title>The genomes of chicory, endive, great burdock and yacon provide insights into Asteraceae palaeo-polyploidization history and plant inulin production.</title>
        <authorList>
            <person name="Fan W."/>
            <person name="Wang S."/>
            <person name="Wang H."/>
            <person name="Wang A."/>
            <person name="Jiang F."/>
            <person name="Liu H."/>
            <person name="Zhao H."/>
            <person name="Xu D."/>
            <person name="Zhang Y."/>
        </authorList>
    </citation>
    <scope>NUCLEOTIDE SEQUENCE [LARGE SCALE GENOMIC DNA]</scope>
    <source>
        <strain evidence="2">cv. Punajuju</strain>
    </source>
</reference>
<organism evidence="1 2">
    <name type="scientific">Cichorium intybus</name>
    <name type="common">Chicory</name>
    <dbReference type="NCBI Taxonomy" id="13427"/>
    <lineage>
        <taxon>Eukaryota</taxon>
        <taxon>Viridiplantae</taxon>
        <taxon>Streptophyta</taxon>
        <taxon>Embryophyta</taxon>
        <taxon>Tracheophyta</taxon>
        <taxon>Spermatophyta</taxon>
        <taxon>Magnoliopsida</taxon>
        <taxon>eudicotyledons</taxon>
        <taxon>Gunneridae</taxon>
        <taxon>Pentapetalae</taxon>
        <taxon>asterids</taxon>
        <taxon>campanulids</taxon>
        <taxon>Asterales</taxon>
        <taxon>Asteraceae</taxon>
        <taxon>Cichorioideae</taxon>
        <taxon>Cichorieae</taxon>
        <taxon>Cichoriinae</taxon>
        <taxon>Cichorium</taxon>
    </lineage>
</organism>
<dbReference type="Proteomes" id="UP001055811">
    <property type="component" value="Linkage Group LG09"/>
</dbReference>
<accession>A0ACB8YT85</accession>
<proteinExistence type="predicted"/>
<evidence type="ECO:0000313" key="2">
    <source>
        <dbReference type="Proteomes" id="UP001055811"/>
    </source>
</evidence>
<gene>
    <name evidence="1" type="ORF">L2E82_46888</name>
</gene>
<protein>
    <submittedName>
        <fullName evidence="1">Uncharacterized protein</fullName>
    </submittedName>
</protein>
<reference evidence="1 2" key="2">
    <citation type="journal article" date="2022" name="Mol. Ecol. Resour.">
        <title>The genomes of chicory, endive, great burdock and yacon provide insights into Asteraceae paleo-polyploidization history and plant inulin production.</title>
        <authorList>
            <person name="Fan W."/>
            <person name="Wang S."/>
            <person name="Wang H."/>
            <person name="Wang A."/>
            <person name="Jiang F."/>
            <person name="Liu H."/>
            <person name="Zhao H."/>
            <person name="Xu D."/>
            <person name="Zhang Y."/>
        </authorList>
    </citation>
    <scope>NUCLEOTIDE SEQUENCE [LARGE SCALE GENOMIC DNA]</scope>
    <source>
        <strain evidence="2">cv. Punajuju</strain>
        <tissue evidence="1">Leaves</tissue>
    </source>
</reference>